<dbReference type="AlphaFoldDB" id="A0A5E4NCH5"/>
<dbReference type="Pfam" id="PF02872">
    <property type="entry name" value="5_nucleotid_C"/>
    <property type="match status" value="1"/>
</dbReference>
<dbReference type="InterPro" id="IPR036907">
    <property type="entry name" value="5'-Nucleotdase_C_sf"/>
</dbReference>
<dbReference type="PANTHER" id="PTHR11575:SF24">
    <property type="entry name" value="5'-NUCLEOTIDASE"/>
    <property type="match status" value="1"/>
</dbReference>
<dbReference type="GO" id="GO:0046872">
    <property type="term" value="F:metal ion binding"/>
    <property type="evidence" value="ECO:0007669"/>
    <property type="project" value="UniProtKB-KW"/>
</dbReference>
<sequence>MTAARVTRALLLTAAAAAAGPPDASVFRFTVLHANDMHARYEETCTDRTCFGGFARMRAAVDAERARAAAAGAPAVFLHAGDLFFGTPFYDALGWEPAADLFGDLGADAMCLGNHEFHNGPAGLAPFLSSKNISSIPIVVTNINTTGEPSLTNIRPSTVLTVNNRTIGIVGYLTPDVHMLNDPGRVIVSGEVDSVQAEVSKLKKSGVDFIIALGHSGLETDKKIAREVAGVDAVVGGHSHSYLRTGPPQDMEIPAGPYPVIEKLSGNFFVPVVQAYAFTKYLGKLVLTFNSENVLISAEGGPIFLNSTDQDAKIMDKVKYYRKLLDQKEVRIAIGKTYVFLDGKCSCRETNLGDLITDSFIRANMNILLKSNKTYTGWTDAAIAITVSSSIQSSIDASKARGIIYDTDVRRALPYQTGLWKITVNGSTIMKALEYSSSLFDYVNCAIPENSVFGGFLQMSGMHVEYNAKAHVGWRVKTVYIRCSECMVPSYEPLEREKSYRIIMPKYLIDGGDKFIMFKAGTNKENLKITETEALQEYIKKESPIWAEHENRITILN</sequence>
<evidence type="ECO:0000256" key="8">
    <source>
        <dbReference type="RuleBase" id="RU362119"/>
    </source>
</evidence>
<comment type="catalytic activity">
    <reaction evidence="1">
        <text>a ribonucleoside 5'-phosphate + H2O = a ribonucleoside + phosphate</text>
        <dbReference type="Rhea" id="RHEA:12484"/>
        <dbReference type="ChEBI" id="CHEBI:15377"/>
        <dbReference type="ChEBI" id="CHEBI:18254"/>
        <dbReference type="ChEBI" id="CHEBI:43474"/>
        <dbReference type="ChEBI" id="CHEBI:58043"/>
        <dbReference type="EC" id="3.1.3.5"/>
    </reaction>
</comment>
<dbReference type="FunFam" id="3.60.21.10:FF:000020">
    <property type="entry name" value="NT5E isoform 4"/>
    <property type="match status" value="1"/>
</dbReference>
<protein>
    <recommendedName>
        <fullName evidence="3">5'-nucleotidase</fullName>
        <ecNumber evidence="3">3.1.3.5</ecNumber>
    </recommendedName>
</protein>
<evidence type="ECO:0000259" key="9">
    <source>
        <dbReference type="Pfam" id="PF00149"/>
    </source>
</evidence>
<dbReference type="InterPro" id="IPR004843">
    <property type="entry name" value="Calcineurin-like_PHP"/>
</dbReference>
<dbReference type="GO" id="GO:0000166">
    <property type="term" value="F:nucleotide binding"/>
    <property type="evidence" value="ECO:0007669"/>
    <property type="project" value="UniProtKB-KW"/>
</dbReference>
<dbReference type="Proteomes" id="UP000325440">
    <property type="component" value="Unassembled WGS sequence"/>
</dbReference>
<evidence type="ECO:0000313" key="12">
    <source>
        <dbReference type="Proteomes" id="UP000325440"/>
    </source>
</evidence>
<dbReference type="InterPro" id="IPR006179">
    <property type="entry name" value="5_nucleotidase/apyrase"/>
</dbReference>
<dbReference type="Pfam" id="PF00149">
    <property type="entry name" value="Metallophos"/>
    <property type="match status" value="1"/>
</dbReference>
<keyword evidence="12" id="KW-1185">Reference proteome</keyword>
<evidence type="ECO:0000256" key="1">
    <source>
        <dbReference type="ARBA" id="ARBA00000815"/>
    </source>
</evidence>
<keyword evidence="7 8" id="KW-0378">Hydrolase</keyword>
<dbReference type="Gene3D" id="3.60.21.10">
    <property type="match status" value="1"/>
</dbReference>
<dbReference type="PRINTS" id="PR01607">
    <property type="entry name" value="APYRASEFAMLY"/>
</dbReference>
<evidence type="ECO:0000313" key="11">
    <source>
        <dbReference type="EMBL" id="VVC41500.1"/>
    </source>
</evidence>
<name>A0A5E4NCH5_9HEMI</name>
<feature type="signal peptide" evidence="8">
    <location>
        <begin position="1"/>
        <end position="19"/>
    </location>
</feature>
<dbReference type="Gene3D" id="3.90.780.10">
    <property type="entry name" value="5'-Nucleotidase, C-terminal domain"/>
    <property type="match status" value="1"/>
</dbReference>
<dbReference type="GO" id="GO:0006196">
    <property type="term" value="P:AMP catabolic process"/>
    <property type="evidence" value="ECO:0007669"/>
    <property type="project" value="TreeGrafter"/>
</dbReference>
<reference evidence="11 12" key="1">
    <citation type="submission" date="2019-08" db="EMBL/GenBank/DDBJ databases">
        <authorList>
            <person name="Alioto T."/>
            <person name="Alioto T."/>
            <person name="Gomez Garrido J."/>
        </authorList>
    </citation>
    <scope>NUCLEOTIDE SEQUENCE [LARGE SCALE GENOMIC DNA]</scope>
</reference>
<evidence type="ECO:0000256" key="3">
    <source>
        <dbReference type="ARBA" id="ARBA00012643"/>
    </source>
</evidence>
<dbReference type="InterPro" id="IPR008334">
    <property type="entry name" value="5'-Nucleotdase_C"/>
</dbReference>
<dbReference type="GO" id="GO:0005886">
    <property type="term" value="C:plasma membrane"/>
    <property type="evidence" value="ECO:0007669"/>
    <property type="project" value="TreeGrafter"/>
</dbReference>
<feature type="chain" id="PRO_5023158001" description="5'-nucleotidase" evidence="8">
    <location>
        <begin position="20"/>
        <end position="557"/>
    </location>
</feature>
<evidence type="ECO:0000256" key="7">
    <source>
        <dbReference type="ARBA" id="ARBA00022801"/>
    </source>
</evidence>
<dbReference type="SUPFAM" id="SSF55816">
    <property type="entry name" value="5'-nucleotidase (syn. UDP-sugar hydrolase), C-terminal domain"/>
    <property type="match status" value="1"/>
</dbReference>
<dbReference type="CDD" id="cd07409">
    <property type="entry name" value="MPP_CD73_N"/>
    <property type="match status" value="1"/>
</dbReference>
<evidence type="ECO:0000256" key="4">
    <source>
        <dbReference type="ARBA" id="ARBA00022723"/>
    </source>
</evidence>
<feature type="domain" description="5'-Nucleotidase C-terminal" evidence="10">
    <location>
        <begin position="334"/>
        <end position="519"/>
    </location>
</feature>
<keyword evidence="6 8" id="KW-0547">Nucleotide-binding</keyword>
<dbReference type="InterPro" id="IPR029052">
    <property type="entry name" value="Metallo-depent_PP-like"/>
</dbReference>
<organism evidence="11 12">
    <name type="scientific">Cinara cedri</name>
    <dbReference type="NCBI Taxonomy" id="506608"/>
    <lineage>
        <taxon>Eukaryota</taxon>
        <taxon>Metazoa</taxon>
        <taxon>Ecdysozoa</taxon>
        <taxon>Arthropoda</taxon>
        <taxon>Hexapoda</taxon>
        <taxon>Insecta</taxon>
        <taxon>Pterygota</taxon>
        <taxon>Neoptera</taxon>
        <taxon>Paraneoptera</taxon>
        <taxon>Hemiptera</taxon>
        <taxon>Sternorrhyncha</taxon>
        <taxon>Aphidomorpha</taxon>
        <taxon>Aphidoidea</taxon>
        <taxon>Aphididae</taxon>
        <taxon>Lachninae</taxon>
        <taxon>Cinara</taxon>
    </lineage>
</organism>
<dbReference type="OrthoDB" id="7722975at2759"/>
<keyword evidence="5 8" id="KW-0732">Signal</keyword>
<evidence type="ECO:0000256" key="2">
    <source>
        <dbReference type="ARBA" id="ARBA00006654"/>
    </source>
</evidence>
<proteinExistence type="inferred from homology"/>
<gene>
    <name evidence="11" type="ORF">CINCED_3A004583</name>
</gene>
<evidence type="ECO:0000256" key="6">
    <source>
        <dbReference type="ARBA" id="ARBA00022741"/>
    </source>
</evidence>
<dbReference type="EMBL" id="CABPRJ010001920">
    <property type="protein sequence ID" value="VVC41500.1"/>
    <property type="molecule type" value="Genomic_DNA"/>
</dbReference>
<dbReference type="SUPFAM" id="SSF56300">
    <property type="entry name" value="Metallo-dependent phosphatases"/>
    <property type="match status" value="1"/>
</dbReference>
<dbReference type="PANTHER" id="PTHR11575">
    <property type="entry name" value="5'-NUCLEOTIDASE-RELATED"/>
    <property type="match status" value="1"/>
</dbReference>
<keyword evidence="4" id="KW-0479">Metal-binding</keyword>
<dbReference type="EC" id="3.1.3.5" evidence="3"/>
<accession>A0A5E4NCH5</accession>
<dbReference type="GO" id="GO:0008253">
    <property type="term" value="F:5'-nucleotidase activity"/>
    <property type="evidence" value="ECO:0007669"/>
    <property type="project" value="UniProtKB-EC"/>
</dbReference>
<evidence type="ECO:0000256" key="5">
    <source>
        <dbReference type="ARBA" id="ARBA00022729"/>
    </source>
</evidence>
<comment type="similarity">
    <text evidence="2 8">Belongs to the 5'-nucleotidase family.</text>
</comment>
<evidence type="ECO:0000259" key="10">
    <source>
        <dbReference type="Pfam" id="PF02872"/>
    </source>
</evidence>
<feature type="domain" description="Calcineurin-like phosphoesterase" evidence="9">
    <location>
        <begin position="30"/>
        <end position="242"/>
    </location>
</feature>